<evidence type="ECO:0000313" key="3">
    <source>
        <dbReference type="Proteomes" id="UP001152799"/>
    </source>
</evidence>
<evidence type="ECO:0000313" key="2">
    <source>
        <dbReference type="EMBL" id="CAG9762312.1"/>
    </source>
</evidence>
<feature type="chain" id="PRO_5040120244" evidence="1">
    <location>
        <begin position="19"/>
        <end position="203"/>
    </location>
</feature>
<name>A0A9N9MGR0_9CUCU</name>
<keyword evidence="1" id="KW-0732">Signal</keyword>
<keyword evidence="3" id="KW-1185">Reference proteome</keyword>
<feature type="signal peptide" evidence="1">
    <location>
        <begin position="1"/>
        <end position="18"/>
    </location>
</feature>
<dbReference type="Proteomes" id="UP001152799">
    <property type="component" value="Chromosome 11"/>
</dbReference>
<reference evidence="2" key="1">
    <citation type="submission" date="2022-01" db="EMBL/GenBank/DDBJ databases">
        <authorList>
            <person name="King R."/>
        </authorList>
    </citation>
    <scope>NUCLEOTIDE SEQUENCE</scope>
</reference>
<protein>
    <submittedName>
        <fullName evidence="2">Uncharacterized protein</fullName>
    </submittedName>
</protein>
<proteinExistence type="predicted"/>
<accession>A0A9N9MGR0</accession>
<evidence type="ECO:0000256" key="1">
    <source>
        <dbReference type="SAM" id="SignalP"/>
    </source>
</evidence>
<organism evidence="2 3">
    <name type="scientific">Ceutorhynchus assimilis</name>
    <name type="common">cabbage seed weevil</name>
    <dbReference type="NCBI Taxonomy" id="467358"/>
    <lineage>
        <taxon>Eukaryota</taxon>
        <taxon>Metazoa</taxon>
        <taxon>Ecdysozoa</taxon>
        <taxon>Arthropoda</taxon>
        <taxon>Hexapoda</taxon>
        <taxon>Insecta</taxon>
        <taxon>Pterygota</taxon>
        <taxon>Neoptera</taxon>
        <taxon>Endopterygota</taxon>
        <taxon>Coleoptera</taxon>
        <taxon>Polyphaga</taxon>
        <taxon>Cucujiformia</taxon>
        <taxon>Curculionidae</taxon>
        <taxon>Ceutorhynchinae</taxon>
        <taxon>Ceutorhynchus</taxon>
    </lineage>
</organism>
<gene>
    <name evidence="2" type="ORF">CEUTPL_LOCUS2994</name>
</gene>
<dbReference type="EMBL" id="OU892287">
    <property type="protein sequence ID" value="CAG9762312.1"/>
    <property type="molecule type" value="Genomic_DNA"/>
</dbReference>
<sequence>MNGVVLAFFLVIFESINCGPTGWIDDDSGDTKTKLTSLLASSNDDVHDISASNNILLKPPNYEPFYQSQYKFRSPQEVFDYYQPNNEDFNKNGKFAVPWLENNNAENNLIHKHGFHQGLWGFHHHHPDCFPFGNRRRPRPPVPPTTVAPSIDPRASTSAEFIKPNLPQTPLIPTTTIAPAGIDIRLGTDDDDDEAERIIFPDD</sequence>
<dbReference type="AlphaFoldDB" id="A0A9N9MGR0"/>